<name>A0ACB7YFB7_9ERIC</name>
<proteinExistence type="predicted"/>
<accession>A0ACB7YFB7</accession>
<evidence type="ECO:0000313" key="2">
    <source>
        <dbReference type="Proteomes" id="UP000828048"/>
    </source>
</evidence>
<dbReference type="EMBL" id="CM037158">
    <property type="protein sequence ID" value="KAH7852121.1"/>
    <property type="molecule type" value="Genomic_DNA"/>
</dbReference>
<dbReference type="Proteomes" id="UP000828048">
    <property type="component" value="Chromosome 8"/>
</dbReference>
<gene>
    <name evidence="1" type="ORF">Vadar_020905</name>
</gene>
<organism evidence="1 2">
    <name type="scientific">Vaccinium darrowii</name>
    <dbReference type="NCBI Taxonomy" id="229202"/>
    <lineage>
        <taxon>Eukaryota</taxon>
        <taxon>Viridiplantae</taxon>
        <taxon>Streptophyta</taxon>
        <taxon>Embryophyta</taxon>
        <taxon>Tracheophyta</taxon>
        <taxon>Spermatophyta</taxon>
        <taxon>Magnoliopsida</taxon>
        <taxon>eudicotyledons</taxon>
        <taxon>Gunneridae</taxon>
        <taxon>Pentapetalae</taxon>
        <taxon>asterids</taxon>
        <taxon>Ericales</taxon>
        <taxon>Ericaceae</taxon>
        <taxon>Vaccinioideae</taxon>
        <taxon>Vaccinieae</taxon>
        <taxon>Vaccinium</taxon>
    </lineage>
</organism>
<keyword evidence="2" id="KW-1185">Reference proteome</keyword>
<sequence length="129" mass="14631">MQAFPVIRSSDLSSLPGPALFIPRTQLTLTKKLFFCSAKFGVAPANLLVAEKEEAKAVLTLFLKKRGLSKGESLQLLRSRAVVRTGMPNGEGLRTPRALRFRWIAIQVERFSKYHHSVVLWICLPRWRL</sequence>
<comment type="caution">
    <text evidence="1">The sequence shown here is derived from an EMBL/GenBank/DDBJ whole genome shotgun (WGS) entry which is preliminary data.</text>
</comment>
<reference evidence="1 2" key="1">
    <citation type="journal article" date="2021" name="Hortic Res">
        <title>High-quality reference genome and annotation aids understanding of berry development for evergreen blueberry (Vaccinium darrowii).</title>
        <authorList>
            <person name="Yu J."/>
            <person name="Hulse-Kemp A.M."/>
            <person name="Babiker E."/>
            <person name="Staton M."/>
        </authorList>
    </citation>
    <scope>NUCLEOTIDE SEQUENCE [LARGE SCALE GENOMIC DNA]</scope>
    <source>
        <strain evidence="2">cv. NJ 8807/NJ 8810</strain>
        <tissue evidence="1">Young leaf</tissue>
    </source>
</reference>
<evidence type="ECO:0000313" key="1">
    <source>
        <dbReference type="EMBL" id="KAH7852121.1"/>
    </source>
</evidence>
<protein>
    <submittedName>
        <fullName evidence="1">Uncharacterized protein</fullName>
    </submittedName>
</protein>